<name>A0A429Z0M9_9HYPH</name>
<evidence type="ECO:0000313" key="3">
    <source>
        <dbReference type="Proteomes" id="UP000278398"/>
    </source>
</evidence>
<comment type="caution">
    <text evidence="2">The sequence shown here is derived from an EMBL/GenBank/DDBJ whole genome shotgun (WGS) entry which is preliminary data.</text>
</comment>
<keyword evidence="3" id="KW-1185">Reference proteome</keyword>
<evidence type="ECO:0008006" key="4">
    <source>
        <dbReference type="Google" id="ProtNLM"/>
    </source>
</evidence>
<dbReference type="OrthoDB" id="8100317at2"/>
<proteinExistence type="predicted"/>
<protein>
    <recommendedName>
        <fullName evidence="4">Lytic murein transglycosylase</fullName>
    </recommendedName>
</protein>
<dbReference type="AlphaFoldDB" id="A0A429Z0M9"/>
<reference evidence="2 3" key="1">
    <citation type="submission" date="2018-12" db="EMBL/GenBank/DDBJ databases">
        <title>Mesorhizobium carbonis sp. nov., isolated from coal mine water.</title>
        <authorList>
            <person name="Xin W."/>
            <person name="Xu Z."/>
            <person name="Xiang F."/>
            <person name="Zhang J."/>
            <person name="Xi L."/>
            <person name="Liu J."/>
        </authorList>
    </citation>
    <scope>NUCLEOTIDE SEQUENCE [LARGE SCALE GENOMIC DNA]</scope>
    <source>
        <strain evidence="2 3">B2.3</strain>
    </source>
</reference>
<sequence>MPALHGAPLCPAGHLPHEGGDRQCRRWRFPCNVGDWRNPSCRPISPLVGEMSGRTEGGATERDVSWA</sequence>
<evidence type="ECO:0000256" key="1">
    <source>
        <dbReference type="SAM" id="MobiDB-lite"/>
    </source>
</evidence>
<dbReference type="EMBL" id="RWKW01000025">
    <property type="protein sequence ID" value="RST87210.1"/>
    <property type="molecule type" value="Genomic_DNA"/>
</dbReference>
<evidence type="ECO:0000313" key="2">
    <source>
        <dbReference type="EMBL" id="RST87210.1"/>
    </source>
</evidence>
<dbReference type="Proteomes" id="UP000278398">
    <property type="component" value="Unassembled WGS sequence"/>
</dbReference>
<organism evidence="2 3">
    <name type="scientific">Aquibium carbonis</name>
    <dbReference type="NCBI Taxonomy" id="2495581"/>
    <lineage>
        <taxon>Bacteria</taxon>
        <taxon>Pseudomonadati</taxon>
        <taxon>Pseudomonadota</taxon>
        <taxon>Alphaproteobacteria</taxon>
        <taxon>Hyphomicrobiales</taxon>
        <taxon>Phyllobacteriaceae</taxon>
        <taxon>Aquibium</taxon>
    </lineage>
</organism>
<accession>A0A429Z0M9</accession>
<feature type="region of interest" description="Disordered" evidence="1">
    <location>
        <begin position="1"/>
        <end position="21"/>
    </location>
</feature>
<gene>
    <name evidence="2" type="ORF">EJC49_06745</name>
</gene>
<feature type="region of interest" description="Disordered" evidence="1">
    <location>
        <begin position="44"/>
        <end position="67"/>
    </location>
</feature>